<dbReference type="SMART" id="SM00644">
    <property type="entry name" value="Ami_2"/>
    <property type="match status" value="1"/>
</dbReference>
<evidence type="ECO:0000256" key="4">
    <source>
        <dbReference type="ARBA" id="ARBA00023316"/>
    </source>
</evidence>
<dbReference type="EMBL" id="JGZN01000008">
    <property type="protein sequence ID" value="KFI92417.1"/>
    <property type="molecule type" value="Genomic_DNA"/>
</dbReference>
<evidence type="ECO:0000256" key="3">
    <source>
        <dbReference type="ARBA" id="ARBA00022801"/>
    </source>
</evidence>
<dbReference type="PANTHER" id="PTHR30417">
    <property type="entry name" value="N-ACETYLMURAMOYL-L-ALANINE AMIDASE AMID"/>
    <property type="match status" value="1"/>
</dbReference>
<reference evidence="6 7" key="1">
    <citation type="submission" date="2014-03" db="EMBL/GenBank/DDBJ databases">
        <title>Genomics of Bifidobacteria.</title>
        <authorList>
            <person name="Ventura M."/>
            <person name="Milani C."/>
            <person name="Lugli G.A."/>
        </authorList>
    </citation>
    <scope>NUCLEOTIDE SEQUENCE [LARGE SCALE GENOMIC DNA]</scope>
    <source>
        <strain evidence="6 7">DSM 23967</strain>
    </source>
</reference>
<dbReference type="GO" id="GO:0008745">
    <property type="term" value="F:N-acetylmuramoyl-L-alanine amidase activity"/>
    <property type="evidence" value="ECO:0007669"/>
    <property type="project" value="UniProtKB-EC"/>
</dbReference>
<sequence length="315" mass="34428">MKNWETLEADENLILTTHYTPGRAGHAVKGVVLHHNAGNLDARQIYNVWQTRQASAHYQVAADGRISQHVWDADTAWACGDWNANLDYISIEHADISSSPWMVSDATLDNGAHLTAAICKHYGLGRPTWMVNVFPHSRFSSTQCPASLAGSQNAAYMARAQQWYDHMTNGASAPTTTNNTTQQEDIDMSCALMIRNDDTGLVYYWSPETGLTGLSHPDQMKVLEAAGVPLMHASKGAPWWMRAQQITDLVQAKTLAYETAQTKALEAIAKNAGADPETITNAVKTSVNAALANLSITLTNQAKNIETTTDSKEEN</sequence>
<dbReference type="Pfam" id="PF01510">
    <property type="entry name" value="Amidase_2"/>
    <property type="match status" value="1"/>
</dbReference>
<proteinExistence type="predicted"/>
<organism evidence="6 7">
    <name type="scientific">Bifidobacterium saguini DSM 23967</name>
    <dbReference type="NCBI Taxonomy" id="1437607"/>
    <lineage>
        <taxon>Bacteria</taxon>
        <taxon>Bacillati</taxon>
        <taxon>Actinomycetota</taxon>
        <taxon>Actinomycetes</taxon>
        <taxon>Bifidobacteriales</taxon>
        <taxon>Bifidobacteriaceae</taxon>
        <taxon>Bifidobacterium</taxon>
    </lineage>
</organism>
<dbReference type="STRING" id="1437607.BISA_0817"/>
<protein>
    <recommendedName>
        <fullName evidence="2">N-acetylmuramoyl-L-alanine amidase</fullName>
        <ecNumber evidence="2">3.5.1.28</ecNumber>
    </recommendedName>
</protein>
<dbReference type="GO" id="GO:0071555">
    <property type="term" value="P:cell wall organization"/>
    <property type="evidence" value="ECO:0007669"/>
    <property type="project" value="UniProtKB-KW"/>
</dbReference>
<dbReference type="InterPro" id="IPR036505">
    <property type="entry name" value="Amidase/PGRP_sf"/>
</dbReference>
<evidence type="ECO:0000259" key="5">
    <source>
        <dbReference type="SMART" id="SM00644"/>
    </source>
</evidence>
<dbReference type="GO" id="GO:0009253">
    <property type="term" value="P:peptidoglycan catabolic process"/>
    <property type="evidence" value="ECO:0007669"/>
    <property type="project" value="InterPro"/>
</dbReference>
<dbReference type="InterPro" id="IPR002502">
    <property type="entry name" value="Amidase_domain"/>
</dbReference>
<evidence type="ECO:0000256" key="1">
    <source>
        <dbReference type="ARBA" id="ARBA00001561"/>
    </source>
</evidence>
<gene>
    <name evidence="6" type="ORF">BISA_0817</name>
</gene>
<evidence type="ECO:0000313" key="6">
    <source>
        <dbReference type="EMBL" id="KFI92417.1"/>
    </source>
</evidence>
<name>A0A087DA67_9BIFI</name>
<keyword evidence="3" id="KW-0378">Hydrolase</keyword>
<dbReference type="InterPro" id="IPR051206">
    <property type="entry name" value="NAMLAA_amidase_2"/>
</dbReference>
<dbReference type="Proteomes" id="UP000029066">
    <property type="component" value="Unassembled WGS sequence"/>
</dbReference>
<dbReference type="RefSeq" id="WP_081890056.1">
    <property type="nucleotide sequence ID" value="NZ_JDUT01000004.1"/>
</dbReference>
<dbReference type="Gene3D" id="3.40.80.10">
    <property type="entry name" value="Peptidoglycan recognition protein-like"/>
    <property type="match status" value="1"/>
</dbReference>
<dbReference type="SUPFAM" id="SSF55846">
    <property type="entry name" value="N-acetylmuramoyl-L-alanine amidase-like"/>
    <property type="match status" value="1"/>
</dbReference>
<comment type="caution">
    <text evidence="6">The sequence shown here is derived from an EMBL/GenBank/DDBJ whole genome shotgun (WGS) entry which is preliminary data.</text>
</comment>
<dbReference type="EC" id="3.5.1.28" evidence="2"/>
<dbReference type="CDD" id="cd06583">
    <property type="entry name" value="PGRP"/>
    <property type="match status" value="1"/>
</dbReference>
<dbReference type="AlphaFoldDB" id="A0A087DA67"/>
<dbReference type="OrthoDB" id="9758772at2"/>
<comment type="catalytic activity">
    <reaction evidence="1">
        <text>Hydrolyzes the link between N-acetylmuramoyl residues and L-amino acid residues in certain cell-wall glycopeptides.</text>
        <dbReference type="EC" id="3.5.1.28"/>
    </reaction>
</comment>
<dbReference type="GO" id="GO:0009254">
    <property type="term" value="P:peptidoglycan turnover"/>
    <property type="evidence" value="ECO:0007669"/>
    <property type="project" value="TreeGrafter"/>
</dbReference>
<feature type="domain" description="N-acetylmuramoyl-L-alanine amidase" evidence="5">
    <location>
        <begin position="16"/>
        <end position="146"/>
    </location>
</feature>
<keyword evidence="4" id="KW-0961">Cell wall biogenesis/degradation</keyword>
<dbReference type="PANTHER" id="PTHR30417:SF1">
    <property type="entry name" value="N-ACETYLMURAMOYL-L-ALANINE AMIDASE AMID"/>
    <property type="match status" value="1"/>
</dbReference>
<evidence type="ECO:0000256" key="2">
    <source>
        <dbReference type="ARBA" id="ARBA00011901"/>
    </source>
</evidence>
<evidence type="ECO:0000313" key="7">
    <source>
        <dbReference type="Proteomes" id="UP000029066"/>
    </source>
</evidence>
<accession>A0A087DA67</accession>